<keyword evidence="5 8" id="KW-1133">Transmembrane helix</keyword>
<dbReference type="HAMAP" id="MF_01148">
    <property type="entry name" value="Lnt"/>
    <property type="match status" value="1"/>
</dbReference>
<evidence type="ECO:0000313" key="10">
    <source>
        <dbReference type="Proteomes" id="UP000042997"/>
    </source>
</evidence>
<feature type="transmembrane region" description="Helical" evidence="8">
    <location>
        <begin position="72"/>
        <end position="91"/>
    </location>
</feature>
<dbReference type="GO" id="GO:0042158">
    <property type="term" value="P:lipoprotein biosynthetic process"/>
    <property type="evidence" value="ECO:0007669"/>
    <property type="project" value="UniProtKB-UniRule"/>
</dbReference>
<sequence length="519" mass="53900">MTLAVTGTTADTGPWPSRREMWSPRLLRCAAAALAGLLLYASFPPRTGWWWLAPAGIAVLTATVTRRSLRAGFGYGYLAGLGFFLPLLPWVGVYVGAVPWVALAAVQALAVGGFGALAAALSSRPGAPLSIAGAWVVTEAVRARVPFGGFPWGRLAFGQAEGPFLSLASFVGAPGMSFAVALTGTAAAAAGVFLRVRRRRAGLSMAALAGVPLALSPPAAVIGSVAAPGPPVTVAAVQGNVPRTGLDFNAQRRAVLDNHLAATERLAAEVAAGRLPRPDLVIWPENSSDIDPLRNRDARAGLDRATAAIGVPVLVGAVLDNGDGTSGNSALVWDPTTGPGQQHLKRRLVPFGEYLPLRPVIERLWPASARAGNFVAGDGTGRIDLNGVPVAVATCYEVAFDDAVAESVRAGAQLITVPTNNATFGRTEMTYQQLAMSRVRAVEHGRSVIVAATTGVSALIIPDGTVVEHSAMFTADTLVGKLPLNTELTWATRLGAGPEALFSLAALPSLLVRRRPHTR</sequence>
<evidence type="ECO:0000256" key="8">
    <source>
        <dbReference type="HAMAP-Rule" id="MF_01148"/>
    </source>
</evidence>
<dbReference type="InterPro" id="IPR045378">
    <property type="entry name" value="LNT_N"/>
</dbReference>
<evidence type="ECO:0000256" key="5">
    <source>
        <dbReference type="ARBA" id="ARBA00022989"/>
    </source>
</evidence>
<keyword evidence="7 8" id="KW-0012">Acyltransferase</keyword>
<dbReference type="GO" id="GO:0016410">
    <property type="term" value="F:N-acyltransferase activity"/>
    <property type="evidence" value="ECO:0007669"/>
    <property type="project" value="UniProtKB-UniRule"/>
</dbReference>
<evidence type="ECO:0000256" key="1">
    <source>
        <dbReference type="ARBA" id="ARBA00004651"/>
    </source>
</evidence>
<comment type="function">
    <text evidence="8">Catalyzes the phospholipid dependent N-acylation of the N-terminal cysteine of apolipoprotein, the last step in lipoprotein maturation.</text>
</comment>
<name>A0A098BQY9_9NOCA</name>
<feature type="transmembrane region" description="Helical" evidence="8">
    <location>
        <begin position="206"/>
        <end position="227"/>
    </location>
</feature>
<comment type="similarity">
    <text evidence="8">Belongs to the CN hydrolase family. Apolipoprotein N-acyltransferase subfamily.</text>
</comment>
<keyword evidence="3 8" id="KW-0808">Transferase</keyword>
<feature type="transmembrane region" description="Helical" evidence="8">
    <location>
        <begin position="127"/>
        <end position="145"/>
    </location>
</feature>
<keyword evidence="2 8" id="KW-1003">Cell membrane</keyword>
<dbReference type="SUPFAM" id="SSF56317">
    <property type="entry name" value="Carbon-nitrogen hydrolase"/>
    <property type="match status" value="1"/>
</dbReference>
<dbReference type="InterPro" id="IPR004563">
    <property type="entry name" value="Apolipo_AcylTrfase"/>
</dbReference>
<dbReference type="UniPathway" id="UPA00666"/>
<dbReference type="Gene3D" id="3.60.110.10">
    <property type="entry name" value="Carbon-nitrogen hydrolase"/>
    <property type="match status" value="1"/>
</dbReference>
<comment type="catalytic activity">
    <reaction evidence="8">
        <text>N-terminal S-1,2-diacyl-sn-glyceryl-L-cysteinyl-[lipoprotein] + a glycerophospholipid = N-acyl-S-1,2-diacyl-sn-glyceryl-L-cysteinyl-[lipoprotein] + a 2-acyl-sn-glycero-3-phospholipid + H(+)</text>
        <dbReference type="Rhea" id="RHEA:48228"/>
        <dbReference type="Rhea" id="RHEA-COMP:14681"/>
        <dbReference type="Rhea" id="RHEA-COMP:14684"/>
        <dbReference type="ChEBI" id="CHEBI:15378"/>
        <dbReference type="ChEBI" id="CHEBI:136912"/>
        <dbReference type="ChEBI" id="CHEBI:140656"/>
        <dbReference type="ChEBI" id="CHEBI:140657"/>
        <dbReference type="ChEBI" id="CHEBI:140660"/>
        <dbReference type="EC" id="2.3.1.269"/>
    </reaction>
</comment>
<dbReference type="Pfam" id="PF00795">
    <property type="entry name" value="CN_hydrolase"/>
    <property type="match status" value="1"/>
</dbReference>
<dbReference type="PROSITE" id="PS50263">
    <property type="entry name" value="CN_HYDROLASE"/>
    <property type="match status" value="1"/>
</dbReference>
<feature type="transmembrane region" description="Helical" evidence="8">
    <location>
        <begin position="97"/>
        <end position="120"/>
    </location>
</feature>
<comment type="subcellular location">
    <subcellularLocation>
        <location evidence="1 8">Cell membrane</location>
        <topology evidence="1 8">Multi-pass membrane protein</topology>
    </subcellularLocation>
</comment>
<dbReference type="CDD" id="cd07571">
    <property type="entry name" value="ALP_N-acyl_transferase"/>
    <property type="match status" value="1"/>
</dbReference>
<dbReference type="Pfam" id="PF20154">
    <property type="entry name" value="LNT_N"/>
    <property type="match status" value="1"/>
</dbReference>
<dbReference type="InterPro" id="IPR003010">
    <property type="entry name" value="C-N_Hydrolase"/>
</dbReference>
<evidence type="ECO:0000256" key="3">
    <source>
        <dbReference type="ARBA" id="ARBA00022679"/>
    </source>
</evidence>
<keyword evidence="6 8" id="KW-0472">Membrane</keyword>
<protein>
    <recommendedName>
        <fullName evidence="8">Apolipoprotein N-acyltransferase</fullName>
        <shortName evidence="8">ALP N-acyltransferase</shortName>
        <ecNumber evidence="8">2.3.1.269</ecNumber>
    </recommendedName>
</protein>
<keyword evidence="9" id="KW-0449">Lipoprotein</keyword>
<gene>
    <name evidence="8 9" type="primary">lnt</name>
    <name evidence="9" type="ORF">RHRU231_650004</name>
</gene>
<dbReference type="PANTHER" id="PTHR38686:SF1">
    <property type="entry name" value="APOLIPOPROTEIN N-ACYLTRANSFERASE"/>
    <property type="match status" value="1"/>
</dbReference>
<comment type="pathway">
    <text evidence="8">Protein modification; lipoprotein biosynthesis (N-acyl transfer).</text>
</comment>
<organism evidence="9 10">
    <name type="scientific">Rhodococcus ruber</name>
    <dbReference type="NCBI Taxonomy" id="1830"/>
    <lineage>
        <taxon>Bacteria</taxon>
        <taxon>Bacillati</taxon>
        <taxon>Actinomycetota</taxon>
        <taxon>Actinomycetes</taxon>
        <taxon>Mycobacteriales</taxon>
        <taxon>Nocardiaceae</taxon>
        <taxon>Rhodococcus</taxon>
    </lineage>
</organism>
<feature type="transmembrane region" description="Helical" evidence="8">
    <location>
        <begin position="26"/>
        <end position="43"/>
    </location>
</feature>
<accession>A0A098BQY9</accession>
<proteinExistence type="inferred from homology"/>
<evidence type="ECO:0000256" key="2">
    <source>
        <dbReference type="ARBA" id="ARBA00022475"/>
    </source>
</evidence>
<evidence type="ECO:0000256" key="7">
    <source>
        <dbReference type="ARBA" id="ARBA00023315"/>
    </source>
</evidence>
<dbReference type="GO" id="GO:0005886">
    <property type="term" value="C:plasma membrane"/>
    <property type="evidence" value="ECO:0007669"/>
    <property type="project" value="UniProtKB-SubCell"/>
</dbReference>
<keyword evidence="4 8" id="KW-0812">Transmembrane</keyword>
<evidence type="ECO:0000256" key="4">
    <source>
        <dbReference type="ARBA" id="ARBA00022692"/>
    </source>
</evidence>
<dbReference type="EMBL" id="CCSD01000078">
    <property type="protein sequence ID" value="CDZ90141.1"/>
    <property type="molecule type" value="Genomic_DNA"/>
</dbReference>
<dbReference type="AlphaFoldDB" id="A0A098BQY9"/>
<dbReference type="Proteomes" id="UP000042997">
    <property type="component" value="Unassembled WGS sequence"/>
</dbReference>
<evidence type="ECO:0000256" key="6">
    <source>
        <dbReference type="ARBA" id="ARBA00023136"/>
    </source>
</evidence>
<evidence type="ECO:0000313" key="9">
    <source>
        <dbReference type="EMBL" id="CDZ90141.1"/>
    </source>
</evidence>
<dbReference type="NCBIfam" id="TIGR00546">
    <property type="entry name" value="lnt"/>
    <property type="match status" value="1"/>
</dbReference>
<dbReference type="InterPro" id="IPR036526">
    <property type="entry name" value="C-N_Hydrolase_sf"/>
</dbReference>
<feature type="transmembrane region" description="Helical" evidence="8">
    <location>
        <begin position="165"/>
        <end position="194"/>
    </location>
</feature>
<reference evidence="9 10" key="1">
    <citation type="journal article" date="2014" name="Genome Announc.">
        <title>Draft Genome Sequence of Propane- and Butane-Oxidizing Actinobacterium Rhodococcus ruber IEGM 231.</title>
        <authorList>
            <person name="Ivshina I.B."/>
            <person name="Kuyukina M.S."/>
            <person name="Krivoruchko A.V."/>
            <person name="Barbe V."/>
            <person name="Fischer C."/>
        </authorList>
    </citation>
    <scope>NUCLEOTIDE SEQUENCE [LARGE SCALE GENOMIC DNA]</scope>
</reference>
<dbReference type="OrthoDB" id="9804277at2"/>
<dbReference type="EC" id="2.3.1.269" evidence="8"/>
<dbReference type="PANTHER" id="PTHR38686">
    <property type="entry name" value="APOLIPOPROTEIN N-ACYLTRANSFERASE"/>
    <property type="match status" value="1"/>
</dbReference>
<feature type="transmembrane region" description="Helical" evidence="8">
    <location>
        <begin position="49"/>
        <end position="65"/>
    </location>
</feature>